<evidence type="ECO:0000313" key="2">
    <source>
        <dbReference type="EMBL" id="KAF1937160.1"/>
    </source>
</evidence>
<proteinExistence type="predicted"/>
<gene>
    <name evidence="2" type="ORF">EJ02DRAFT_63509</name>
</gene>
<dbReference type="AlphaFoldDB" id="A0A6A5SBW2"/>
<evidence type="ECO:0000256" key="1">
    <source>
        <dbReference type="SAM" id="MobiDB-lite"/>
    </source>
</evidence>
<name>A0A6A5SBW2_9PLEO</name>
<organism evidence="2 3">
    <name type="scientific">Clathrospora elynae</name>
    <dbReference type="NCBI Taxonomy" id="706981"/>
    <lineage>
        <taxon>Eukaryota</taxon>
        <taxon>Fungi</taxon>
        <taxon>Dikarya</taxon>
        <taxon>Ascomycota</taxon>
        <taxon>Pezizomycotina</taxon>
        <taxon>Dothideomycetes</taxon>
        <taxon>Pleosporomycetidae</taxon>
        <taxon>Pleosporales</taxon>
        <taxon>Diademaceae</taxon>
        <taxon>Clathrospora</taxon>
    </lineage>
</organism>
<dbReference type="EMBL" id="ML976151">
    <property type="protein sequence ID" value="KAF1937160.1"/>
    <property type="molecule type" value="Genomic_DNA"/>
</dbReference>
<sequence>MIPQKKATVRGVVEYLEAKNIPHFKSRIFDHFEVFHRQGWAMISEGSKDRRHHRAEGGEHRGRPSKITNWNLQEMDRVIKEEGLRPGNSHGKRLVLKLDLKEYILVQLAVQWEIQ</sequence>
<protein>
    <submittedName>
        <fullName evidence="2">Uncharacterized protein</fullName>
    </submittedName>
</protein>
<reference evidence="2" key="1">
    <citation type="journal article" date="2020" name="Stud. Mycol.">
        <title>101 Dothideomycetes genomes: a test case for predicting lifestyles and emergence of pathogens.</title>
        <authorList>
            <person name="Haridas S."/>
            <person name="Albert R."/>
            <person name="Binder M."/>
            <person name="Bloem J."/>
            <person name="Labutti K."/>
            <person name="Salamov A."/>
            <person name="Andreopoulos B."/>
            <person name="Baker S."/>
            <person name="Barry K."/>
            <person name="Bills G."/>
            <person name="Bluhm B."/>
            <person name="Cannon C."/>
            <person name="Castanera R."/>
            <person name="Culley D."/>
            <person name="Daum C."/>
            <person name="Ezra D."/>
            <person name="Gonzalez J."/>
            <person name="Henrissat B."/>
            <person name="Kuo A."/>
            <person name="Liang C."/>
            <person name="Lipzen A."/>
            <person name="Lutzoni F."/>
            <person name="Magnuson J."/>
            <person name="Mondo S."/>
            <person name="Nolan M."/>
            <person name="Ohm R."/>
            <person name="Pangilinan J."/>
            <person name="Park H.-J."/>
            <person name="Ramirez L."/>
            <person name="Alfaro M."/>
            <person name="Sun H."/>
            <person name="Tritt A."/>
            <person name="Yoshinaga Y."/>
            <person name="Zwiers L.-H."/>
            <person name="Turgeon B."/>
            <person name="Goodwin S."/>
            <person name="Spatafora J."/>
            <person name="Crous P."/>
            <person name="Grigoriev I."/>
        </authorList>
    </citation>
    <scope>NUCLEOTIDE SEQUENCE</scope>
    <source>
        <strain evidence="2">CBS 161.51</strain>
    </source>
</reference>
<keyword evidence="3" id="KW-1185">Reference proteome</keyword>
<accession>A0A6A5SBW2</accession>
<feature type="region of interest" description="Disordered" evidence="1">
    <location>
        <begin position="46"/>
        <end position="66"/>
    </location>
</feature>
<evidence type="ECO:0000313" key="3">
    <source>
        <dbReference type="Proteomes" id="UP000800038"/>
    </source>
</evidence>
<dbReference type="Proteomes" id="UP000800038">
    <property type="component" value="Unassembled WGS sequence"/>
</dbReference>